<reference evidence="19" key="1">
    <citation type="submission" date="2025-08" db="UniProtKB">
        <authorList>
            <consortium name="RefSeq"/>
        </authorList>
    </citation>
    <scope>IDENTIFICATION</scope>
    <source>
        <tissue evidence="19">Entire body</tissue>
    </source>
</reference>
<dbReference type="InterPro" id="IPR000323">
    <property type="entry name" value="Cu2_ascorb_mOase_N"/>
</dbReference>
<dbReference type="PRINTS" id="PR00790">
    <property type="entry name" value="PAMONOXGNASE"/>
</dbReference>
<feature type="binding site" evidence="13">
    <location>
        <position position="221"/>
    </location>
    <ligand>
        <name>Cu(2+)</name>
        <dbReference type="ChEBI" id="CHEBI:29036"/>
        <label>1</label>
        <note>catalytic</note>
    </ligand>
</feature>
<evidence type="ECO:0000259" key="16">
    <source>
        <dbReference type="Pfam" id="PF01082"/>
    </source>
</evidence>
<evidence type="ECO:0000259" key="17">
    <source>
        <dbReference type="Pfam" id="PF03712"/>
    </source>
</evidence>
<evidence type="ECO:0000256" key="2">
    <source>
        <dbReference type="ARBA" id="ARBA00010676"/>
    </source>
</evidence>
<evidence type="ECO:0000313" key="19">
    <source>
        <dbReference type="RefSeq" id="XP_018325983.1"/>
    </source>
</evidence>
<dbReference type="FunFam" id="2.60.120.310:FF:000005">
    <property type="entry name" value="Peptidylglycine alpha-hydroxylating monooxygenase"/>
    <property type="match status" value="1"/>
</dbReference>
<evidence type="ECO:0000256" key="12">
    <source>
        <dbReference type="ARBA" id="ARBA00048431"/>
    </source>
</evidence>
<feature type="binding site" evidence="13">
    <location>
        <position position="71"/>
    </location>
    <ligand>
        <name>Cu(2+)</name>
        <dbReference type="ChEBI" id="CHEBI:29036"/>
        <label>1</label>
        <note>catalytic</note>
    </ligand>
</feature>
<organism evidence="18 19">
    <name type="scientific">Agrilus planipennis</name>
    <name type="common">Emerald ash borer</name>
    <name type="synonym">Agrilus marcopoli</name>
    <dbReference type="NCBI Taxonomy" id="224129"/>
    <lineage>
        <taxon>Eukaryota</taxon>
        <taxon>Metazoa</taxon>
        <taxon>Ecdysozoa</taxon>
        <taxon>Arthropoda</taxon>
        <taxon>Hexapoda</taxon>
        <taxon>Insecta</taxon>
        <taxon>Pterygota</taxon>
        <taxon>Neoptera</taxon>
        <taxon>Endopterygota</taxon>
        <taxon>Coleoptera</taxon>
        <taxon>Polyphaga</taxon>
        <taxon>Elateriformia</taxon>
        <taxon>Buprestoidea</taxon>
        <taxon>Buprestidae</taxon>
        <taxon>Agrilinae</taxon>
        <taxon>Agrilus</taxon>
    </lineage>
</organism>
<dbReference type="KEGG" id="apln:108737569"/>
<evidence type="ECO:0000256" key="13">
    <source>
        <dbReference type="PIRSR" id="PIRSR600720-2"/>
    </source>
</evidence>
<keyword evidence="8 13" id="KW-0186">Copper</keyword>
<sequence>MGNHMFYLRSSVIFICLQLVLSLHVKKFPLLMPKVHPDREELYLCTPVRVALDKTFYIVGFEPNATMQTAHHMLLYGCAKPGTDDIYWDCGEMAMSSPNNSTLQKASPCKEGSHVIYAWARDAKRLQLPEDVGFEVGPGTQIQYLVLQVHYAHIDKFKDGSTDDSGVFLLYTEERQNKLAGVILLGTGGAIPPNSITHMETDCKINEDKIIYPFAYRTHTHSLGRVVSGYKVRRDRYGLDHWTLLGKRNPLTPQTFYPVFNRDPVLPGDVLAARCTMENKKNTYTHVGLTNNDEMCNFYLMYYVKEGTPLEKQYCFTSGPPYFYWNMEDQLNNIPDVDASML</sequence>
<dbReference type="GO" id="GO:0005507">
    <property type="term" value="F:copper ion binding"/>
    <property type="evidence" value="ECO:0007669"/>
    <property type="project" value="InterPro"/>
</dbReference>
<feature type="binding site" evidence="13">
    <location>
        <position position="72"/>
    </location>
    <ligand>
        <name>Cu(2+)</name>
        <dbReference type="ChEBI" id="CHEBI:29036"/>
        <label>1</label>
        <note>catalytic</note>
    </ligand>
</feature>
<evidence type="ECO:0000256" key="9">
    <source>
        <dbReference type="ARBA" id="ARBA00023033"/>
    </source>
</evidence>
<keyword evidence="5 13" id="KW-0479">Metal-binding</keyword>
<keyword evidence="9 19" id="KW-0503">Monooxygenase</keyword>
<dbReference type="PANTHER" id="PTHR10680:SF14">
    <property type="entry name" value="PEPTIDYL-GLYCINE ALPHA-AMIDATING MONOOXYGENASE"/>
    <property type="match status" value="1"/>
</dbReference>
<feature type="domain" description="Copper type II ascorbate-dependent monooxygenase C-terminal" evidence="17">
    <location>
        <begin position="179"/>
        <end position="327"/>
    </location>
</feature>
<feature type="domain" description="Copper type II ascorbate-dependent monooxygenase N-terminal" evidence="16">
    <location>
        <begin position="29"/>
        <end position="157"/>
    </location>
</feature>
<dbReference type="RefSeq" id="XP_018325983.1">
    <property type="nucleotide sequence ID" value="XM_018470481.2"/>
</dbReference>
<dbReference type="Gene3D" id="2.60.120.310">
    <property type="entry name" value="Copper type II, ascorbate-dependent monooxygenase, N-terminal domain"/>
    <property type="match status" value="1"/>
</dbReference>
<feature type="binding site" evidence="13">
    <location>
        <position position="219"/>
    </location>
    <ligand>
        <name>Cu(2+)</name>
        <dbReference type="ChEBI" id="CHEBI:29036"/>
        <label>1</label>
        <note>catalytic</note>
    </ligand>
</feature>
<proteinExistence type="inferred from homology"/>
<evidence type="ECO:0000256" key="14">
    <source>
        <dbReference type="PIRSR" id="PIRSR600720-3"/>
    </source>
</evidence>
<dbReference type="InParanoid" id="A0A1W4X0R0"/>
<dbReference type="InterPro" id="IPR008977">
    <property type="entry name" value="PHM/PNGase_F_dom_sf"/>
</dbReference>
<keyword evidence="18" id="KW-1185">Reference proteome</keyword>
<dbReference type="GeneID" id="108737569"/>
<evidence type="ECO:0000256" key="4">
    <source>
        <dbReference type="ARBA" id="ARBA00022525"/>
    </source>
</evidence>
<feature type="binding site" evidence="13">
    <location>
        <position position="150"/>
    </location>
    <ligand>
        <name>Cu(2+)</name>
        <dbReference type="ChEBI" id="CHEBI:29036"/>
        <label>1</label>
        <note>catalytic</note>
    </ligand>
</feature>
<dbReference type="InterPro" id="IPR036939">
    <property type="entry name" value="Cu2_ascorb_mOase_N_sf"/>
</dbReference>
<dbReference type="Proteomes" id="UP000192223">
    <property type="component" value="Unplaced"/>
</dbReference>
<keyword evidence="7" id="KW-0560">Oxidoreductase</keyword>
<dbReference type="Gene3D" id="2.60.120.230">
    <property type="match status" value="1"/>
</dbReference>
<dbReference type="InterPro" id="IPR000720">
    <property type="entry name" value="PHM/PAL"/>
</dbReference>
<dbReference type="FunCoup" id="A0A1W4X0R0">
    <property type="interactions" value="59"/>
</dbReference>
<dbReference type="EC" id="1.14.17.3" evidence="3"/>
<evidence type="ECO:0000256" key="15">
    <source>
        <dbReference type="SAM" id="SignalP"/>
    </source>
</evidence>
<feature type="binding site" evidence="13">
    <location>
        <position position="295"/>
    </location>
    <ligand>
        <name>Cu(2+)</name>
        <dbReference type="ChEBI" id="CHEBI:29036"/>
        <label>1</label>
        <note>catalytic</note>
    </ligand>
</feature>
<keyword evidence="11" id="KW-0325">Glycoprotein</keyword>
<protein>
    <recommendedName>
        <fullName evidence="3">peptidylglycine monooxygenase</fullName>
        <ecNumber evidence="3">1.14.17.3</ecNumber>
    </recommendedName>
</protein>
<dbReference type="GO" id="GO:0005576">
    <property type="term" value="C:extracellular region"/>
    <property type="evidence" value="ECO:0007669"/>
    <property type="project" value="UniProtKB-SubCell"/>
</dbReference>
<feature type="disulfide bond" evidence="14">
    <location>
        <begin position="203"/>
        <end position="315"/>
    </location>
</feature>
<comment type="cofactor">
    <cofactor evidence="13">
        <name>Cu(2+)</name>
        <dbReference type="ChEBI" id="CHEBI:29036"/>
    </cofactor>
    <text evidence="13">Binds 2 Cu(2+) ions per subunit.</text>
</comment>
<name>A0A1W4X0R0_AGRPL</name>
<feature type="disulfide bond" evidence="14">
    <location>
        <begin position="78"/>
        <end position="109"/>
    </location>
</feature>
<dbReference type="OrthoDB" id="10044505at2759"/>
<dbReference type="InterPro" id="IPR024548">
    <property type="entry name" value="Cu2_monoox_C"/>
</dbReference>
<feature type="disulfide bond" evidence="14">
    <location>
        <begin position="45"/>
        <end position="90"/>
    </location>
</feature>
<feature type="signal peptide" evidence="15">
    <location>
        <begin position="1"/>
        <end position="22"/>
    </location>
</feature>
<feature type="disulfide bond" evidence="14">
    <location>
        <begin position="275"/>
        <end position="296"/>
    </location>
</feature>
<dbReference type="AlphaFoldDB" id="A0A1W4X0R0"/>
<dbReference type="Pfam" id="PF01082">
    <property type="entry name" value="Cu2_monooxygen"/>
    <property type="match status" value="1"/>
</dbReference>
<evidence type="ECO:0000256" key="3">
    <source>
        <dbReference type="ARBA" id="ARBA00012689"/>
    </source>
</evidence>
<keyword evidence="6 15" id="KW-0732">Signal</keyword>
<evidence type="ECO:0000256" key="6">
    <source>
        <dbReference type="ARBA" id="ARBA00022729"/>
    </source>
</evidence>
<evidence type="ECO:0000256" key="8">
    <source>
        <dbReference type="ARBA" id="ARBA00023008"/>
    </source>
</evidence>
<dbReference type="FunFam" id="2.60.120.230:FF:000002">
    <property type="entry name" value="Peptidyl-glycine alpha-amidating monooxygenase B"/>
    <property type="match status" value="1"/>
</dbReference>
<feature type="chain" id="PRO_5010746514" description="peptidylglycine monooxygenase" evidence="15">
    <location>
        <begin position="23"/>
        <end position="342"/>
    </location>
</feature>
<evidence type="ECO:0000256" key="7">
    <source>
        <dbReference type="ARBA" id="ARBA00023002"/>
    </source>
</evidence>
<dbReference type="SUPFAM" id="SSF49742">
    <property type="entry name" value="PHM/PNGase F"/>
    <property type="match status" value="2"/>
</dbReference>
<comment type="catalytic activity">
    <reaction evidence="12">
        <text>a [peptide]-C-terminal glycine + 2 L-ascorbate + O2 = a [peptide]-C-terminal (2S)-2-hydroxyglycine + 2 monodehydro-L-ascorbate radical + H2O</text>
        <dbReference type="Rhea" id="RHEA:21452"/>
        <dbReference type="Rhea" id="RHEA-COMP:13486"/>
        <dbReference type="Rhea" id="RHEA-COMP:15321"/>
        <dbReference type="ChEBI" id="CHEBI:15377"/>
        <dbReference type="ChEBI" id="CHEBI:15379"/>
        <dbReference type="ChEBI" id="CHEBI:38290"/>
        <dbReference type="ChEBI" id="CHEBI:59513"/>
        <dbReference type="ChEBI" id="CHEBI:137000"/>
        <dbReference type="ChEBI" id="CHEBI:142768"/>
        <dbReference type="EC" id="1.14.17.3"/>
    </reaction>
</comment>
<dbReference type="GO" id="GO:0004504">
    <property type="term" value="F:peptidylglycine monooxygenase activity"/>
    <property type="evidence" value="ECO:0007669"/>
    <property type="project" value="UniProtKB-EC"/>
</dbReference>
<dbReference type="GO" id="GO:0016020">
    <property type="term" value="C:membrane"/>
    <property type="evidence" value="ECO:0007669"/>
    <property type="project" value="InterPro"/>
</dbReference>
<dbReference type="Pfam" id="PF03712">
    <property type="entry name" value="Cu2_monoox_C"/>
    <property type="match status" value="1"/>
</dbReference>
<evidence type="ECO:0000256" key="11">
    <source>
        <dbReference type="ARBA" id="ARBA00023180"/>
    </source>
</evidence>
<dbReference type="PANTHER" id="PTHR10680">
    <property type="entry name" value="PEPTIDYL-GLYCINE ALPHA-AMIDATING MONOOXYGENASE"/>
    <property type="match status" value="1"/>
</dbReference>
<evidence type="ECO:0000256" key="1">
    <source>
        <dbReference type="ARBA" id="ARBA00004613"/>
    </source>
</evidence>
<dbReference type="InterPro" id="IPR014784">
    <property type="entry name" value="Cu2_ascorb_mOase-like_C"/>
</dbReference>
<keyword evidence="10 14" id="KW-1015">Disulfide bond</keyword>
<comment type="similarity">
    <text evidence="2">Belongs to the copper type II ascorbate-dependent monooxygenase family.</text>
</comment>
<dbReference type="GO" id="GO:0006518">
    <property type="term" value="P:peptide metabolic process"/>
    <property type="evidence" value="ECO:0007669"/>
    <property type="project" value="InterPro"/>
</dbReference>
<evidence type="ECO:0000256" key="5">
    <source>
        <dbReference type="ARBA" id="ARBA00022723"/>
    </source>
</evidence>
<comment type="subcellular location">
    <subcellularLocation>
        <location evidence="1">Secreted</location>
    </subcellularLocation>
</comment>
<gene>
    <name evidence="19" type="primary">LOC108737569</name>
</gene>
<dbReference type="STRING" id="224129.A0A1W4X0R0"/>
<evidence type="ECO:0000256" key="10">
    <source>
        <dbReference type="ARBA" id="ARBA00023157"/>
    </source>
</evidence>
<evidence type="ECO:0000313" key="18">
    <source>
        <dbReference type="Proteomes" id="UP000192223"/>
    </source>
</evidence>
<accession>A0A1W4X0R0</accession>
<keyword evidence="4" id="KW-0964">Secreted</keyword>